<reference evidence="6 7" key="1">
    <citation type="journal article" date="2016" name="Antonie Van Leeuwenhoek">
        <title>Dongia soli sp. nov., isolated from soil from Dokdo, Korea.</title>
        <authorList>
            <person name="Kim D.U."/>
            <person name="Lee H."/>
            <person name="Kim H."/>
            <person name="Kim S.G."/>
            <person name="Ka J.O."/>
        </authorList>
    </citation>
    <scope>NUCLEOTIDE SEQUENCE [LARGE SCALE GENOMIC DNA]</scope>
    <source>
        <strain evidence="6 7">D78</strain>
    </source>
</reference>
<accession>A0ABU5EDR1</accession>
<feature type="domain" description="Bacterial surface antigen (D15)" evidence="4">
    <location>
        <begin position="301"/>
        <end position="605"/>
    </location>
</feature>
<gene>
    <name evidence="6" type="ORF">SMD27_15190</name>
</gene>
<dbReference type="Gene3D" id="3.10.20.310">
    <property type="entry name" value="membrane protein fhac"/>
    <property type="match status" value="1"/>
</dbReference>
<dbReference type="EMBL" id="JAXCLW010000004">
    <property type="protein sequence ID" value="MDY0884190.1"/>
    <property type="molecule type" value="Genomic_DNA"/>
</dbReference>
<evidence type="ECO:0000259" key="5">
    <source>
        <dbReference type="Pfam" id="PF07244"/>
    </source>
</evidence>
<organism evidence="6 7">
    <name type="scientific">Dongia soli</name>
    <dbReference type="NCBI Taxonomy" id="600628"/>
    <lineage>
        <taxon>Bacteria</taxon>
        <taxon>Pseudomonadati</taxon>
        <taxon>Pseudomonadota</taxon>
        <taxon>Alphaproteobacteria</taxon>
        <taxon>Rhodospirillales</taxon>
        <taxon>Dongiaceae</taxon>
        <taxon>Dongia</taxon>
    </lineage>
</organism>
<dbReference type="Gene3D" id="2.40.160.50">
    <property type="entry name" value="membrane protein fhac: a member of the omp85/tpsb transporter family"/>
    <property type="match status" value="1"/>
</dbReference>
<dbReference type="InterPro" id="IPR000184">
    <property type="entry name" value="Bac_surfAg_D15"/>
</dbReference>
<evidence type="ECO:0000313" key="7">
    <source>
        <dbReference type="Proteomes" id="UP001279642"/>
    </source>
</evidence>
<dbReference type="Pfam" id="PF01103">
    <property type="entry name" value="Omp85"/>
    <property type="match status" value="1"/>
</dbReference>
<dbReference type="Proteomes" id="UP001279642">
    <property type="component" value="Unassembled WGS sequence"/>
</dbReference>
<evidence type="ECO:0000256" key="2">
    <source>
        <dbReference type="ARBA" id="ARBA00022452"/>
    </source>
</evidence>
<name>A0ABU5EDR1_9PROT</name>
<comment type="subcellular location">
    <subcellularLocation>
        <location evidence="1">Membrane</location>
    </subcellularLocation>
</comment>
<keyword evidence="3" id="KW-0472">Membrane</keyword>
<comment type="caution">
    <text evidence="6">The sequence shown here is derived from an EMBL/GenBank/DDBJ whole genome shotgun (WGS) entry which is preliminary data.</text>
</comment>
<dbReference type="RefSeq" id="WP_320509260.1">
    <property type="nucleotide sequence ID" value="NZ_JAXCLW010000004.1"/>
</dbReference>
<keyword evidence="7" id="KW-1185">Reference proteome</keyword>
<evidence type="ECO:0000256" key="1">
    <source>
        <dbReference type="ARBA" id="ARBA00004370"/>
    </source>
</evidence>
<dbReference type="InterPro" id="IPR010827">
    <property type="entry name" value="BamA/TamA_POTRA"/>
</dbReference>
<feature type="domain" description="POTRA" evidence="5">
    <location>
        <begin position="203"/>
        <end position="274"/>
    </location>
</feature>
<evidence type="ECO:0000256" key="3">
    <source>
        <dbReference type="ARBA" id="ARBA00023136"/>
    </source>
</evidence>
<keyword evidence="2" id="KW-0812">Transmembrane</keyword>
<keyword evidence="2" id="KW-1134">Transmembrane beta strand</keyword>
<proteinExistence type="predicted"/>
<dbReference type="Pfam" id="PF07244">
    <property type="entry name" value="POTRA"/>
    <property type="match status" value="1"/>
</dbReference>
<sequence>MGAIFIGAIITAPHTAFALTYKTDINSLEDDTLEQAVNASSTLIELQDSPPDSLLGLFRRANEDMRRLQQALRSSGYYDGSVEIRIDGRLVSEGAPSDEAATAKSSHPVKVDIKVTPGELYRLDKISLTLKSDLPHRLKPALNAGSPARAADILAQRDRLLNAVLRQGFPFAKVELQPAVVDHARHTVSVTYMIDPGPAATMGPVTVKGLKHVNPSFIQRHVNFSPGERYSPDRLNELREELRTMDLFSAVKLTPADKLNDKGELPIEVEVTERDRRFVGFGANYSTNDGAGASVFWGHRNLFGGGERLRLQADVSGLVENDLSETNYAVSATFRKPDLLAVNQNLLSSLSLNQQYDEDTFDKKAATATVGLERRLSKTLSVTGGLEIEKSQITDHTNDSDTQDFFLFGPTGSIRRDTSNDLLNPTKGTRLEFAAAAFPEVLGSSQNVFTTRATGTGYLNLVGRGDLVLAGRLSVGNAFGGKTHDLPADRRLYAGGGGSVRGYKFRSISPRDSHGDFTGGRSAVEGSIELRYRFLGDFGVVPFLDAGTVSEEVFPAFDETIQYAAGIGLRYYTAIGPIRADFAVPLNPRSDDDKFAFYVSIGQAF</sequence>
<evidence type="ECO:0000313" key="6">
    <source>
        <dbReference type="EMBL" id="MDY0884190.1"/>
    </source>
</evidence>
<dbReference type="PANTHER" id="PTHR12815:SF42">
    <property type="entry name" value="BACTERIAL SURFACE ANTIGEN (D15) DOMAIN-CONTAINING PROTEIN"/>
    <property type="match status" value="1"/>
</dbReference>
<evidence type="ECO:0000259" key="4">
    <source>
        <dbReference type="Pfam" id="PF01103"/>
    </source>
</evidence>
<protein>
    <submittedName>
        <fullName evidence="6">Autotransporter assembly complex family protein</fullName>
    </submittedName>
</protein>
<dbReference type="InterPro" id="IPR039910">
    <property type="entry name" value="D15-like"/>
</dbReference>
<dbReference type="PANTHER" id="PTHR12815">
    <property type="entry name" value="SORTING AND ASSEMBLY MACHINERY SAMM50 PROTEIN FAMILY MEMBER"/>
    <property type="match status" value="1"/>
</dbReference>